<evidence type="ECO:0000256" key="7">
    <source>
        <dbReference type="ARBA" id="ARBA00023098"/>
    </source>
</evidence>
<dbReference type="GO" id="GO:0004300">
    <property type="term" value="F:enoyl-CoA hydratase activity"/>
    <property type="evidence" value="ECO:0007669"/>
    <property type="project" value="TreeGrafter"/>
</dbReference>
<evidence type="ECO:0000256" key="5">
    <source>
        <dbReference type="ARBA" id="ARBA00023002"/>
    </source>
</evidence>
<reference evidence="13 14" key="1">
    <citation type="submission" date="2016-10" db="EMBL/GenBank/DDBJ databases">
        <authorList>
            <person name="de Groot N.N."/>
        </authorList>
    </citation>
    <scope>NUCLEOTIDE SEQUENCE [LARGE SCALE GENOMIC DNA]</scope>
    <source>
        <strain evidence="13 14">DSM 19073</strain>
    </source>
</reference>
<keyword evidence="14" id="KW-1185">Reference proteome</keyword>
<dbReference type="InterPro" id="IPR008927">
    <property type="entry name" value="6-PGluconate_DH-like_C_sf"/>
</dbReference>
<dbReference type="SUPFAM" id="SSF48179">
    <property type="entry name" value="6-phosphogluconate dehydrogenase C-terminal domain-like"/>
    <property type="match status" value="2"/>
</dbReference>
<dbReference type="PANTHER" id="PTHR43612:SF3">
    <property type="entry name" value="TRIFUNCTIONAL ENZYME SUBUNIT ALPHA, MITOCHONDRIAL"/>
    <property type="match status" value="1"/>
</dbReference>
<dbReference type="OrthoDB" id="9771883at2"/>
<dbReference type="PANTHER" id="PTHR43612">
    <property type="entry name" value="TRIFUNCTIONAL ENZYME SUBUNIT ALPHA"/>
    <property type="match status" value="1"/>
</dbReference>
<evidence type="ECO:0000256" key="9">
    <source>
        <dbReference type="ARBA" id="ARBA00023268"/>
    </source>
</evidence>
<evidence type="ECO:0000256" key="1">
    <source>
        <dbReference type="ARBA" id="ARBA00005005"/>
    </source>
</evidence>
<dbReference type="Pfam" id="PF00725">
    <property type="entry name" value="3HCDH"/>
    <property type="match status" value="1"/>
</dbReference>
<dbReference type="GO" id="GO:0016509">
    <property type="term" value="F:long-chain (3S)-3-hydroxyacyl-CoA dehydrogenase (NAD+) activity"/>
    <property type="evidence" value="ECO:0007669"/>
    <property type="project" value="TreeGrafter"/>
</dbReference>
<dbReference type="InterPro" id="IPR036291">
    <property type="entry name" value="NAD(P)-bd_dom_sf"/>
</dbReference>
<dbReference type="InterPro" id="IPR001753">
    <property type="entry name" value="Enoyl-CoA_hydra/iso"/>
</dbReference>
<evidence type="ECO:0000313" key="13">
    <source>
        <dbReference type="EMBL" id="SFI20569.1"/>
    </source>
</evidence>
<evidence type="ECO:0000256" key="4">
    <source>
        <dbReference type="ARBA" id="ARBA00022963"/>
    </source>
</evidence>
<protein>
    <submittedName>
        <fullName evidence="13">3-hydroxyacyl-CoA dehydrogenase / enoyl-CoA hydratase / 3-hydroxybutyryl-CoA epimerase</fullName>
    </submittedName>
</protein>
<evidence type="ECO:0000259" key="11">
    <source>
        <dbReference type="Pfam" id="PF00725"/>
    </source>
</evidence>
<dbReference type="Gene3D" id="1.10.1040.50">
    <property type="match status" value="1"/>
</dbReference>
<dbReference type="UniPathway" id="UPA00659"/>
<dbReference type="STRING" id="390807.SAMN04488095_0117"/>
<keyword evidence="5" id="KW-0560">Oxidoreductase</keyword>
<dbReference type="RefSeq" id="WP_092775825.1">
    <property type="nucleotide sequence ID" value="NZ_FORA01000001.1"/>
</dbReference>
<keyword evidence="9" id="KW-0511">Multifunctional enzyme</keyword>
<keyword evidence="4" id="KW-0442">Lipid degradation</keyword>
<accession>A0A1I3GAT2</accession>
<dbReference type="CDD" id="cd06558">
    <property type="entry name" value="crotonase-like"/>
    <property type="match status" value="1"/>
</dbReference>
<evidence type="ECO:0000256" key="10">
    <source>
        <dbReference type="ARBA" id="ARBA00049556"/>
    </source>
</evidence>
<dbReference type="InterPro" id="IPR006108">
    <property type="entry name" value="3HC_DH_C"/>
</dbReference>
<dbReference type="Gene3D" id="3.40.50.720">
    <property type="entry name" value="NAD(P)-binding Rossmann-like Domain"/>
    <property type="match status" value="1"/>
</dbReference>
<dbReference type="AlphaFoldDB" id="A0A1I3GAT2"/>
<comment type="similarity">
    <text evidence="2">In the central section; belongs to the 3-hydroxyacyl-CoA dehydrogenase family.</text>
</comment>
<dbReference type="Gene3D" id="3.90.226.10">
    <property type="entry name" value="2-enoyl-CoA Hydratase, Chain A, domain 1"/>
    <property type="match status" value="1"/>
</dbReference>
<dbReference type="GO" id="GO:0006635">
    <property type="term" value="P:fatty acid beta-oxidation"/>
    <property type="evidence" value="ECO:0007669"/>
    <property type="project" value="UniProtKB-UniPathway"/>
</dbReference>
<name>A0A1I3GAT2_9RHOB</name>
<dbReference type="SUPFAM" id="SSF52096">
    <property type="entry name" value="ClpP/crotonase"/>
    <property type="match status" value="1"/>
</dbReference>
<dbReference type="FunFam" id="3.40.50.720:FF:000009">
    <property type="entry name" value="Fatty oxidation complex, alpha subunit"/>
    <property type="match status" value="1"/>
</dbReference>
<evidence type="ECO:0000256" key="3">
    <source>
        <dbReference type="ARBA" id="ARBA00022832"/>
    </source>
</evidence>
<dbReference type="InterPro" id="IPR050136">
    <property type="entry name" value="FA_oxidation_alpha_subunit"/>
</dbReference>
<keyword evidence="7" id="KW-0443">Lipid metabolism</keyword>
<dbReference type="Proteomes" id="UP000199110">
    <property type="component" value="Unassembled WGS sequence"/>
</dbReference>
<dbReference type="GO" id="GO:0070403">
    <property type="term" value="F:NAD+ binding"/>
    <property type="evidence" value="ECO:0007669"/>
    <property type="project" value="InterPro"/>
</dbReference>
<organism evidence="13 14">
    <name type="scientific">Jannaschia pohangensis</name>
    <dbReference type="NCBI Taxonomy" id="390807"/>
    <lineage>
        <taxon>Bacteria</taxon>
        <taxon>Pseudomonadati</taxon>
        <taxon>Pseudomonadota</taxon>
        <taxon>Alphaproteobacteria</taxon>
        <taxon>Rhodobacterales</taxon>
        <taxon>Roseobacteraceae</taxon>
        <taxon>Jannaschia</taxon>
    </lineage>
</organism>
<keyword evidence="6" id="KW-0520">NAD</keyword>
<dbReference type="Pfam" id="PF00378">
    <property type="entry name" value="ECH_1"/>
    <property type="match status" value="1"/>
</dbReference>
<feature type="domain" description="3-hydroxyacyl-CoA dehydrogenase C-terminal" evidence="11">
    <location>
        <begin position="509"/>
        <end position="604"/>
    </location>
</feature>
<dbReference type="Pfam" id="PF02737">
    <property type="entry name" value="3HCDH_N"/>
    <property type="match status" value="1"/>
</dbReference>
<evidence type="ECO:0000256" key="8">
    <source>
        <dbReference type="ARBA" id="ARBA00023239"/>
    </source>
</evidence>
<dbReference type="InterPro" id="IPR029045">
    <property type="entry name" value="ClpP/crotonase-like_dom_sf"/>
</dbReference>
<comment type="catalytic activity">
    <reaction evidence="10">
        <text>a (3S)-3-hydroxyacyl-CoA + NAD(+) = a 3-oxoacyl-CoA + NADH + H(+)</text>
        <dbReference type="Rhea" id="RHEA:22432"/>
        <dbReference type="ChEBI" id="CHEBI:15378"/>
        <dbReference type="ChEBI" id="CHEBI:57318"/>
        <dbReference type="ChEBI" id="CHEBI:57540"/>
        <dbReference type="ChEBI" id="CHEBI:57945"/>
        <dbReference type="ChEBI" id="CHEBI:90726"/>
        <dbReference type="EC" id="1.1.1.35"/>
    </reaction>
</comment>
<proteinExistence type="inferred from homology"/>
<evidence type="ECO:0000256" key="6">
    <source>
        <dbReference type="ARBA" id="ARBA00023027"/>
    </source>
</evidence>
<dbReference type="InterPro" id="IPR006176">
    <property type="entry name" value="3-OHacyl-CoA_DH_NAD-bd"/>
</dbReference>
<feature type="domain" description="3-hydroxyacyl-CoA dehydrogenase NAD binding" evidence="12">
    <location>
        <begin position="327"/>
        <end position="505"/>
    </location>
</feature>
<evidence type="ECO:0000313" key="14">
    <source>
        <dbReference type="Proteomes" id="UP000199110"/>
    </source>
</evidence>
<keyword evidence="8" id="KW-0456">Lyase</keyword>
<comment type="pathway">
    <text evidence="1">Lipid metabolism; fatty acid beta-oxidation.</text>
</comment>
<evidence type="ECO:0000259" key="12">
    <source>
        <dbReference type="Pfam" id="PF02737"/>
    </source>
</evidence>
<keyword evidence="3" id="KW-0276">Fatty acid metabolism</keyword>
<gene>
    <name evidence="13" type="ORF">SAMN04488095_0117</name>
</gene>
<sequence>MTDFTLTKDADGVATITWDVKGKSMNVLSLEGWDDLDACVTDALADDAVKGIIITSGKDTFAGGMDLNVIAKMKAMSGDDPAKGLMDGLMKSHAILRRIERANMDPKTNKGGKPVACVLPGTALGIGFEIPLACHRIFAADNPKAKIGLPEIMVGIFPGMGGTTRLSKKLGAMAASPFLLEGKLSDPQRAKAAGLIDEVSADPMADARAWVLSATDADIVKPWDQKGYKMPGGAPYHPAGFMTFVGASAMVNGKTQGAFPAAKALLSAVYEGALVPFDTALRIEARWFTHVLMNPSSEAMIRSLFINKEALEKGANRPDAPDQKVAKVGILGAGMMGAGIAYVSANAGIEVVLIDREQAAADKGRAYSEGLLDKGMARKKVTAEKKAEVLGRITATTDLQALKGCDLIVEAVFEDVGVKAEMTKAVEAIVGDDCIFATNTSTLPITELAKASVRPAQFIGIHFFSPVDKMLLVEIIKGKETGDRAVAKSLDFVRQIRKTPIVVNDARFFYANRCIIPYINEGIRMVAEGVSPSLIENAAKQLGFPLGPLQLVDETSIDLGVKIAKATKAAMGDAYPDGAVDEVLFAFADAGRLGRKSSAGFYDYDDKGKRQGLWSELGARYPLAEDQPDLHEVQNRLMFAQVLEAVRALEEGVLEDIREGDVGAILGWGFAPWSGGPFSWLDIVGAPWAAETTGALAAKYGDRFATPKTLTEMAASGATFYGSAAPKAA</sequence>
<dbReference type="SUPFAM" id="SSF51735">
    <property type="entry name" value="NAD(P)-binding Rossmann-fold domains"/>
    <property type="match status" value="1"/>
</dbReference>
<dbReference type="EMBL" id="FORA01000001">
    <property type="protein sequence ID" value="SFI20569.1"/>
    <property type="molecule type" value="Genomic_DNA"/>
</dbReference>
<evidence type="ECO:0000256" key="2">
    <source>
        <dbReference type="ARBA" id="ARBA00007005"/>
    </source>
</evidence>